<evidence type="ECO:0000256" key="3">
    <source>
        <dbReference type="ARBA" id="ARBA00022801"/>
    </source>
</evidence>
<dbReference type="InterPro" id="IPR028090">
    <property type="entry name" value="JAB_dom_prok"/>
</dbReference>
<protein>
    <submittedName>
        <fullName evidence="8">Mov34/MPN/PAD-1 family protein</fullName>
    </submittedName>
</protein>
<evidence type="ECO:0000256" key="6">
    <source>
        <dbReference type="SAM" id="MobiDB-lite"/>
    </source>
</evidence>
<dbReference type="InterPro" id="IPR037518">
    <property type="entry name" value="MPN"/>
</dbReference>
<evidence type="ECO:0000256" key="5">
    <source>
        <dbReference type="ARBA" id="ARBA00023049"/>
    </source>
</evidence>
<reference evidence="8 9" key="1">
    <citation type="journal article" date="2019" name="Int. J. Syst. Evol. Microbiol.">
        <title>The Global Catalogue of Microorganisms (GCM) 10K type strain sequencing project: providing services to taxonomists for standard genome sequencing and annotation.</title>
        <authorList>
            <consortium name="The Broad Institute Genomics Platform"/>
            <consortium name="The Broad Institute Genome Sequencing Center for Infectious Disease"/>
            <person name="Wu L."/>
            <person name="Ma J."/>
        </authorList>
    </citation>
    <scope>NUCLEOTIDE SEQUENCE [LARGE SCALE GENOMIC DNA]</scope>
    <source>
        <strain evidence="8 9">NBRC 111368</strain>
    </source>
</reference>
<dbReference type="Gene3D" id="3.40.140.10">
    <property type="entry name" value="Cytidine Deaminase, domain 2"/>
    <property type="match status" value="1"/>
</dbReference>
<dbReference type="Proteomes" id="UP001596328">
    <property type="component" value="Unassembled WGS sequence"/>
</dbReference>
<gene>
    <name evidence="8" type="ORF">ACFQE1_12055</name>
</gene>
<dbReference type="SUPFAM" id="SSF102712">
    <property type="entry name" value="JAB1/MPN domain"/>
    <property type="match status" value="1"/>
</dbReference>
<evidence type="ECO:0000256" key="4">
    <source>
        <dbReference type="ARBA" id="ARBA00022833"/>
    </source>
</evidence>
<evidence type="ECO:0000256" key="2">
    <source>
        <dbReference type="ARBA" id="ARBA00022723"/>
    </source>
</evidence>
<dbReference type="GO" id="GO:0008237">
    <property type="term" value="F:metallopeptidase activity"/>
    <property type="evidence" value="ECO:0007669"/>
    <property type="project" value="UniProtKB-KW"/>
</dbReference>
<proteinExistence type="predicted"/>
<feature type="region of interest" description="Disordered" evidence="6">
    <location>
        <begin position="157"/>
        <end position="189"/>
    </location>
</feature>
<keyword evidence="5" id="KW-0482">Metalloprotease</keyword>
<keyword evidence="9" id="KW-1185">Reference proteome</keyword>
<feature type="domain" description="MPN" evidence="7">
    <location>
        <begin position="10"/>
        <end position="131"/>
    </location>
</feature>
<evidence type="ECO:0000313" key="9">
    <source>
        <dbReference type="Proteomes" id="UP001596328"/>
    </source>
</evidence>
<name>A0ABD5S2E8_9EURY</name>
<evidence type="ECO:0000259" key="7">
    <source>
        <dbReference type="PROSITE" id="PS50249"/>
    </source>
</evidence>
<feature type="compositionally biased region" description="Basic and acidic residues" evidence="6">
    <location>
        <begin position="180"/>
        <end position="189"/>
    </location>
</feature>
<dbReference type="GO" id="GO:0006508">
    <property type="term" value="P:proteolysis"/>
    <property type="evidence" value="ECO:0007669"/>
    <property type="project" value="UniProtKB-KW"/>
</dbReference>
<dbReference type="GO" id="GO:0046872">
    <property type="term" value="F:metal ion binding"/>
    <property type="evidence" value="ECO:0007669"/>
    <property type="project" value="UniProtKB-KW"/>
</dbReference>
<evidence type="ECO:0000256" key="1">
    <source>
        <dbReference type="ARBA" id="ARBA00022670"/>
    </source>
</evidence>
<evidence type="ECO:0000313" key="8">
    <source>
        <dbReference type="EMBL" id="MFC6725092.1"/>
    </source>
</evidence>
<keyword evidence="4" id="KW-0862">Zinc</keyword>
<accession>A0ABD5S2E8</accession>
<dbReference type="Pfam" id="PF14464">
    <property type="entry name" value="Prok-JAB"/>
    <property type="match status" value="1"/>
</dbReference>
<sequence>MRLFRSSEIIGIAADTLDFALEASEETHPNEYMGLLRGESARTLGLDRDGTVVTDVLVIPGTRSNPVSATVKTNMIPNDRDAIGSVHSHPNGVLRPSDADLATFGNGDVHIIIGHPYERRNWQAYDRQGEPRQLPVLDVDLPDDEAFFDFTQEDIDAELGLTEGDDAVEDATPEPDPDGDDRRDGEERR</sequence>
<dbReference type="EMBL" id="JBHSWU010000385">
    <property type="protein sequence ID" value="MFC6725092.1"/>
    <property type="molecule type" value="Genomic_DNA"/>
</dbReference>
<comment type="caution">
    <text evidence="8">The sequence shown here is derived from an EMBL/GenBank/DDBJ whole genome shotgun (WGS) entry which is preliminary data.</text>
</comment>
<feature type="compositionally biased region" description="Acidic residues" evidence="6">
    <location>
        <begin position="157"/>
        <end position="179"/>
    </location>
</feature>
<dbReference type="PROSITE" id="PS50249">
    <property type="entry name" value="MPN"/>
    <property type="match status" value="1"/>
</dbReference>
<keyword evidence="3" id="KW-0378">Hydrolase</keyword>
<organism evidence="8 9">
    <name type="scientific">Halobium palmae</name>
    <dbReference type="NCBI Taxonomy" id="1776492"/>
    <lineage>
        <taxon>Archaea</taxon>
        <taxon>Methanobacteriati</taxon>
        <taxon>Methanobacteriota</taxon>
        <taxon>Stenosarchaea group</taxon>
        <taxon>Halobacteria</taxon>
        <taxon>Halobacteriales</taxon>
        <taxon>Haloferacaceae</taxon>
        <taxon>Halobium</taxon>
    </lineage>
</organism>
<keyword evidence="1" id="KW-0645">Protease</keyword>
<dbReference type="AlphaFoldDB" id="A0ABD5S2E8"/>
<keyword evidence="2" id="KW-0479">Metal-binding</keyword>
<dbReference type="CDD" id="cd08072">
    <property type="entry name" value="MPN_archaeal"/>
    <property type="match status" value="1"/>
</dbReference>